<dbReference type="Gene3D" id="2.70.150.10">
    <property type="entry name" value="Calcium-transporting ATPase, cytoplasmic transduction domain A"/>
    <property type="match status" value="1"/>
</dbReference>
<dbReference type="SUPFAM" id="SSF56784">
    <property type="entry name" value="HAD-like"/>
    <property type="match status" value="1"/>
</dbReference>
<evidence type="ECO:0000256" key="8">
    <source>
        <dbReference type="SAM" id="Phobius"/>
    </source>
</evidence>
<dbReference type="SFLD" id="SFLDF00027">
    <property type="entry name" value="p-type_atpase"/>
    <property type="match status" value="1"/>
</dbReference>
<dbReference type="SFLD" id="SFLDG00002">
    <property type="entry name" value="C1.7:_P-type_atpase_like"/>
    <property type="match status" value="1"/>
</dbReference>
<feature type="transmembrane region" description="Helical" evidence="8">
    <location>
        <begin position="39"/>
        <end position="57"/>
    </location>
</feature>
<proteinExistence type="inferred from homology"/>
<dbReference type="InterPro" id="IPR044492">
    <property type="entry name" value="P_typ_ATPase_HD_dom"/>
</dbReference>
<feature type="domain" description="P-type ATPase A" evidence="9">
    <location>
        <begin position="132"/>
        <end position="223"/>
    </location>
</feature>
<dbReference type="InterPro" id="IPR008250">
    <property type="entry name" value="ATPase_P-typ_transduc_dom_A_sf"/>
</dbReference>
<sequence length="628" mass="67833">MHIKDFFIDSQMRDVLFIFISIISVVLSFIGTDIFRFDLIWIAILFCGIPIFKEAIIGLCTEFDIKADVLVSVAIISSILIGELFAAGVIAVIMAIGGFLEEFTVSKTKTGIKNLIDLNPTICTLVINYNRKNESEIVVPANLIKVGDIVKVVPGEIVPVDGEIILGESSLDHSVLTGESIPVDKVVGDEVYSGTINLYGSFLMKATKKGEDSSLQRLIKIVESASPENAKVVRAADKWATFIVVIAFICAVLTLVYTGEIIRAVTILVVFCPCALILATPTAIMASIGNLTKVGILVKEGISIEKLAKIDHMVFDKTGTLTYGKPVVTKIIAYDNAISEKELIRLFASLESPSEHPLAKAIVKYYKDNYDGSLEKVSSFEMIIGKGVKATLSDNKLCAGNEEFLKSLGVNLPSDFILNNISRDLNLGATAIYLSRDGELLGAVLLADILRDDAANLIDQLDKLGVKSTLLTGDNRNAAEHIAYDVGIEDLKYNCLPEDKISKIKEFQSNDRKVAMIGDGINDAPALRQADIGISMGGVGSDISIEASDVCLVSDDIKYIPHLLALSRKTIRTINIGIAFALGLNIIATILAALGYLGPIGGAFVHNIGSVIVIIYSSLLLRFKTRVD</sequence>
<keyword evidence="4" id="KW-0479">Metal-binding</keyword>
<dbReference type="NCBIfam" id="TIGR01494">
    <property type="entry name" value="ATPase_P-type"/>
    <property type="match status" value="1"/>
</dbReference>
<feature type="transmembrane region" description="Helical" evidence="8">
    <location>
        <begin position="239"/>
        <end position="258"/>
    </location>
</feature>
<feature type="transmembrane region" description="Helical" evidence="8">
    <location>
        <begin position="15"/>
        <end position="32"/>
    </location>
</feature>
<dbReference type="InterPro" id="IPR027256">
    <property type="entry name" value="P-typ_ATPase_IB"/>
</dbReference>
<dbReference type="InterPro" id="IPR059000">
    <property type="entry name" value="ATPase_P-type_domA"/>
</dbReference>
<evidence type="ECO:0000313" key="10">
    <source>
        <dbReference type="EMBL" id="MBE6512447.1"/>
    </source>
</evidence>
<evidence type="ECO:0000256" key="5">
    <source>
        <dbReference type="ARBA" id="ARBA00022967"/>
    </source>
</evidence>
<comment type="subcellular location">
    <subcellularLocation>
        <location evidence="1">Membrane</location>
    </subcellularLocation>
</comment>
<feature type="transmembrane region" description="Helical" evidence="8">
    <location>
        <begin position="603"/>
        <end position="623"/>
    </location>
</feature>
<dbReference type="InterPro" id="IPR036412">
    <property type="entry name" value="HAD-like_sf"/>
</dbReference>
<comment type="caution">
    <text evidence="10">The sequence shown here is derived from an EMBL/GenBank/DDBJ whole genome shotgun (WGS) entry which is preliminary data.</text>
</comment>
<dbReference type="PANTHER" id="PTHR48085">
    <property type="entry name" value="CADMIUM/ZINC-TRANSPORTING ATPASE HMA2-RELATED"/>
    <property type="match status" value="1"/>
</dbReference>
<organism evidence="10 11">
    <name type="scientific">Methanobrevibacter olleyae</name>
    <dbReference type="NCBI Taxonomy" id="294671"/>
    <lineage>
        <taxon>Archaea</taxon>
        <taxon>Methanobacteriati</taxon>
        <taxon>Methanobacteriota</taxon>
        <taxon>Methanomada group</taxon>
        <taxon>Methanobacteria</taxon>
        <taxon>Methanobacteriales</taxon>
        <taxon>Methanobacteriaceae</taxon>
        <taxon>Methanobrevibacter</taxon>
    </lineage>
</organism>
<dbReference type="GO" id="GO:0019829">
    <property type="term" value="F:ATPase-coupled monoatomic cation transmembrane transporter activity"/>
    <property type="evidence" value="ECO:0007669"/>
    <property type="project" value="InterPro"/>
</dbReference>
<keyword evidence="3 8" id="KW-0812">Transmembrane</keyword>
<keyword evidence="7 8" id="KW-0472">Membrane</keyword>
<dbReference type="PROSITE" id="PS00154">
    <property type="entry name" value="ATPASE_E1_E2"/>
    <property type="match status" value="1"/>
</dbReference>
<dbReference type="InterPro" id="IPR051014">
    <property type="entry name" value="Cation_Transport_ATPase_IB"/>
</dbReference>
<dbReference type="Gene3D" id="3.40.50.1000">
    <property type="entry name" value="HAD superfamily/HAD-like"/>
    <property type="match status" value="1"/>
</dbReference>
<dbReference type="NCBIfam" id="TIGR01525">
    <property type="entry name" value="ATPase-IB_hvy"/>
    <property type="match status" value="1"/>
</dbReference>
<dbReference type="GO" id="GO:0005524">
    <property type="term" value="F:ATP binding"/>
    <property type="evidence" value="ECO:0007669"/>
    <property type="project" value="InterPro"/>
</dbReference>
<evidence type="ECO:0000256" key="6">
    <source>
        <dbReference type="ARBA" id="ARBA00022989"/>
    </source>
</evidence>
<dbReference type="SFLD" id="SFLDS00003">
    <property type="entry name" value="Haloacid_Dehalogenase"/>
    <property type="match status" value="1"/>
</dbReference>
<dbReference type="SUPFAM" id="SSF81653">
    <property type="entry name" value="Calcium ATPase, transduction domain A"/>
    <property type="match status" value="1"/>
</dbReference>
<evidence type="ECO:0000256" key="4">
    <source>
        <dbReference type="ARBA" id="ARBA00022723"/>
    </source>
</evidence>
<evidence type="ECO:0000259" key="9">
    <source>
        <dbReference type="Pfam" id="PF00122"/>
    </source>
</evidence>
<dbReference type="FunFam" id="2.70.150.10:FF:000002">
    <property type="entry name" value="Copper-transporting ATPase 1, putative"/>
    <property type="match status" value="1"/>
</dbReference>
<dbReference type="AlphaFoldDB" id="A0A8T3VP23"/>
<dbReference type="InterPro" id="IPR018303">
    <property type="entry name" value="ATPase_P-typ_P_site"/>
</dbReference>
<evidence type="ECO:0000313" key="11">
    <source>
        <dbReference type="Proteomes" id="UP000732619"/>
    </source>
</evidence>
<dbReference type="GO" id="GO:0016887">
    <property type="term" value="F:ATP hydrolysis activity"/>
    <property type="evidence" value="ECO:0007669"/>
    <property type="project" value="InterPro"/>
</dbReference>
<feature type="transmembrane region" description="Helical" evidence="8">
    <location>
        <begin position="264"/>
        <end position="286"/>
    </location>
</feature>
<keyword evidence="6 8" id="KW-1133">Transmembrane helix</keyword>
<dbReference type="InterPro" id="IPR023214">
    <property type="entry name" value="HAD_sf"/>
</dbReference>
<dbReference type="PANTHER" id="PTHR48085:SF5">
    <property type="entry name" value="CADMIUM_ZINC-TRANSPORTING ATPASE HMA4-RELATED"/>
    <property type="match status" value="1"/>
</dbReference>
<evidence type="ECO:0000256" key="7">
    <source>
        <dbReference type="ARBA" id="ARBA00023136"/>
    </source>
</evidence>
<dbReference type="Gene3D" id="3.40.1110.10">
    <property type="entry name" value="Calcium-transporting ATPase, cytoplasmic domain N"/>
    <property type="match status" value="1"/>
</dbReference>
<dbReference type="PRINTS" id="PR00941">
    <property type="entry name" value="CDATPASE"/>
</dbReference>
<evidence type="ECO:0000256" key="1">
    <source>
        <dbReference type="ARBA" id="ARBA00004370"/>
    </source>
</evidence>
<dbReference type="InterPro" id="IPR023298">
    <property type="entry name" value="ATPase_P-typ_TM_dom_sf"/>
</dbReference>
<comment type="similarity">
    <text evidence="2">Belongs to the cation transport ATPase (P-type) (TC 3.A.3) family. Type IB subfamily.</text>
</comment>
<evidence type="ECO:0000256" key="2">
    <source>
        <dbReference type="ARBA" id="ARBA00006024"/>
    </source>
</evidence>
<feature type="transmembrane region" description="Helical" evidence="8">
    <location>
        <begin position="576"/>
        <end position="597"/>
    </location>
</feature>
<reference evidence="10" key="1">
    <citation type="submission" date="2019-04" db="EMBL/GenBank/DDBJ databases">
        <title>Evolution of Biomass-Degrading Anaerobic Consortia Revealed by Metagenomics.</title>
        <authorList>
            <person name="Peng X."/>
        </authorList>
    </citation>
    <scope>NUCLEOTIDE SEQUENCE</scope>
    <source>
        <strain evidence="10">SIG14</strain>
    </source>
</reference>
<dbReference type="InterPro" id="IPR001757">
    <property type="entry name" value="P_typ_ATPase"/>
</dbReference>
<evidence type="ECO:0000256" key="3">
    <source>
        <dbReference type="ARBA" id="ARBA00022692"/>
    </source>
</evidence>
<dbReference type="EMBL" id="SUTG01000017">
    <property type="protein sequence ID" value="MBE6512447.1"/>
    <property type="molecule type" value="Genomic_DNA"/>
</dbReference>
<name>A0A8T3VP23_METOL</name>
<dbReference type="GO" id="GO:0046872">
    <property type="term" value="F:metal ion binding"/>
    <property type="evidence" value="ECO:0007669"/>
    <property type="project" value="UniProtKB-KW"/>
</dbReference>
<gene>
    <name evidence="10" type="ORF">E7Z75_04815</name>
</gene>
<dbReference type="Proteomes" id="UP000732619">
    <property type="component" value="Unassembled WGS sequence"/>
</dbReference>
<accession>A0A8T3VP23</accession>
<dbReference type="NCBIfam" id="TIGR01511">
    <property type="entry name" value="ATPase-IB1_Cu"/>
    <property type="match status" value="1"/>
</dbReference>
<dbReference type="InterPro" id="IPR023299">
    <property type="entry name" value="ATPase_P-typ_cyto_dom_N"/>
</dbReference>
<dbReference type="PRINTS" id="PR00119">
    <property type="entry name" value="CATATPASE"/>
</dbReference>
<dbReference type="Pfam" id="PF00702">
    <property type="entry name" value="Hydrolase"/>
    <property type="match status" value="1"/>
</dbReference>
<feature type="transmembrane region" description="Helical" evidence="8">
    <location>
        <begin position="69"/>
        <end position="100"/>
    </location>
</feature>
<protein>
    <submittedName>
        <fullName evidence="10">Cation-translocating P-type ATPase</fullName>
    </submittedName>
</protein>
<dbReference type="GO" id="GO:0016020">
    <property type="term" value="C:membrane"/>
    <property type="evidence" value="ECO:0007669"/>
    <property type="project" value="UniProtKB-SubCell"/>
</dbReference>
<dbReference type="SUPFAM" id="SSF81665">
    <property type="entry name" value="Calcium ATPase, transmembrane domain M"/>
    <property type="match status" value="1"/>
</dbReference>
<dbReference type="Pfam" id="PF00122">
    <property type="entry name" value="E1-E2_ATPase"/>
    <property type="match status" value="1"/>
</dbReference>
<keyword evidence="5" id="KW-1278">Translocase</keyword>